<gene>
    <name evidence="1" type="ORF">HU230_23430</name>
</gene>
<comment type="caution">
    <text evidence="1">The sequence shown here is derived from an EMBL/GenBank/DDBJ whole genome shotgun (WGS) entry which is preliminary data.</text>
</comment>
<dbReference type="EMBL" id="JABWSX010000001">
    <property type="protein sequence ID" value="NVL08657.1"/>
    <property type="molecule type" value="Genomic_DNA"/>
</dbReference>
<accession>A0A973WRT3</accession>
<evidence type="ECO:0000313" key="1">
    <source>
        <dbReference type="EMBL" id="NVL08657.1"/>
    </source>
</evidence>
<proteinExistence type="predicted"/>
<protein>
    <submittedName>
        <fullName evidence="1">Uncharacterized protein</fullName>
    </submittedName>
</protein>
<sequence length="100" mass="10811">MTFDELTQRQQLALVDIVARGGLYRMPAGYEGSLHQPHHHASMQALAKRGLCKLMPKAGCMGAVEPTTAGRKAVSLKFNGNANGALVAIVDATKKPRRKR</sequence>
<reference evidence="1" key="1">
    <citation type="submission" date="2020-06" db="EMBL/GenBank/DDBJ databases">
        <title>Whole Genome Sequence of Bradyrhizobium sp. Strain 66S1MB.</title>
        <authorList>
            <person name="Bromfield E."/>
            <person name="Cloutier S."/>
        </authorList>
    </citation>
    <scope>NUCLEOTIDE SEQUENCE</scope>
    <source>
        <strain evidence="1">66S1MB</strain>
    </source>
</reference>
<dbReference type="RefSeq" id="WP_176532140.1">
    <property type="nucleotide sequence ID" value="NZ_CP088022.1"/>
</dbReference>
<organism evidence="1">
    <name type="scientific">Bradyrhizobium quebecense</name>
    <dbReference type="NCBI Taxonomy" id="2748629"/>
    <lineage>
        <taxon>Bacteria</taxon>
        <taxon>Pseudomonadati</taxon>
        <taxon>Pseudomonadota</taxon>
        <taxon>Alphaproteobacteria</taxon>
        <taxon>Hyphomicrobiales</taxon>
        <taxon>Nitrobacteraceae</taxon>
        <taxon>Bradyrhizobium</taxon>
    </lineage>
</organism>
<dbReference type="AlphaFoldDB" id="A0A973WRT3"/>
<name>A0A973WRT3_9BRAD</name>